<comment type="caution">
    <text evidence="3">The sequence shown here is derived from an EMBL/GenBank/DDBJ whole genome shotgun (WGS) entry which is preliminary data.</text>
</comment>
<dbReference type="InterPro" id="IPR001584">
    <property type="entry name" value="Integrase_cat-core"/>
</dbReference>
<dbReference type="PROSITE" id="PS50994">
    <property type="entry name" value="INTEGRASE"/>
    <property type="match status" value="1"/>
</dbReference>
<dbReference type="InterPro" id="IPR050951">
    <property type="entry name" value="Retrovirus_Pol_polyprotein"/>
</dbReference>
<name>A0A9Q3ILA2_9BASI</name>
<proteinExistence type="predicted"/>
<evidence type="ECO:0000313" key="3">
    <source>
        <dbReference type="EMBL" id="MBW0545423.1"/>
    </source>
</evidence>
<dbReference type="InterPro" id="IPR036397">
    <property type="entry name" value="RNaseH_sf"/>
</dbReference>
<sequence>MPKANRKHGKKYGLLQHIEEPKHPWETINMNWVKGLVPGGKENFNSCLVIVDSYIKSVRCFLFHKEDTAIHTALSFCNNIATTCGVSKPIISNRDSQFTSEFWTNLYEMLGKKLAFFTAYHPQAHGLAERMIRINGGHH</sequence>
<dbReference type="PANTHER" id="PTHR37984">
    <property type="entry name" value="PROTEIN CBG26694"/>
    <property type="match status" value="1"/>
</dbReference>
<gene>
    <name evidence="3" type="ORF">O181_085138</name>
</gene>
<evidence type="ECO:0000259" key="2">
    <source>
        <dbReference type="PROSITE" id="PS50994"/>
    </source>
</evidence>
<organism evidence="3 4">
    <name type="scientific">Austropuccinia psidii MF-1</name>
    <dbReference type="NCBI Taxonomy" id="1389203"/>
    <lineage>
        <taxon>Eukaryota</taxon>
        <taxon>Fungi</taxon>
        <taxon>Dikarya</taxon>
        <taxon>Basidiomycota</taxon>
        <taxon>Pucciniomycotina</taxon>
        <taxon>Pucciniomycetes</taxon>
        <taxon>Pucciniales</taxon>
        <taxon>Sphaerophragmiaceae</taxon>
        <taxon>Austropuccinia</taxon>
    </lineage>
</organism>
<keyword evidence="1" id="KW-0694">RNA-binding</keyword>
<dbReference type="EMBL" id="AVOT02050336">
    <property type="protein sequence ID" value="MBW0545423.1"/>
    <property type="molecule type" value="Genomic_DNA"/>
</dbReference>
<protein>
    <recommendedName>
        <fullName evidence="2">Integrase catalytic domain-containing protein</fullName>
    </recommendedName>
</protein>
<keyword evidence="4" id="KW-1185">Reference proteome</keyword>
<evidence type="ECO:0000313" key="4">
    <source>
        <dbReference type="Proteomes" id="UP000765509"/>
    </source>
</evidence>
<dbReference type="GO" id="GO:0015074">
    <property type="term" value="P:DNA integration"/>
    <property type="evidence" value="ECO:0007669"/>
    <property type="project" value="InterPro"/>
</dbReference>
<dbReference type="AlphaFoldDB" id="A0A9Q3ILA2"/>
<dbReference type="Gene3D" id="3.30.420.10">
    <property type="entry name" value="Ribonuclease H-like superfamily/Ribonuclease H"/>
    <property type="match status" value="1"/>
</dbReference>
<dbReference type="Proteomes" id="UP000765509">
    <property type="component" value="Unassembled WGS sequence"/>
</dbReference>
<dbReference type="GO" id="GO:0005634">
    <property type="term" value="C:nucleus"/>
    <property type="evidence" value="ECO:0007669"/>
    <property type="project" value="UniProtKB-ARBA"/>
</dbReference>
<feature type="domain" description="Integrase catalytic" evidence="2">
    <location>
        <begin position="20"/>
        <end position="139"/>
    </location>
</feature>
<dbReference type="SUPFAM" id="SSF53098">
    <property type="entry name" value="Ribonuclease H-like"/>
    <property type="match status" value="1"/>
</dbReference>
<dbReference type="GO" id="GO:0003723">
    <property type="term" value="F:RNA binding"/>
    <property type="evidence" value="ECO:0007669"/>
    <property type="project" value="UniProtKB-KW"/>
</dbReference>
<dbReference type="InterPro" id="IPR012337">
    <property type="entry name" value="RNaseH-like_sf"/>
</dbReference>
<dbReference type="PANTHER" id="PTHR37984:SF5">
    <property type="entry name" value="PROTEIN NYNRIN-LIKE"/>
    <property type="match status" value="1"/>
</dbReference>
<accession>A0A9Q3ILA2</accession>
<evidence type="ECO:0000256" key="1">
    <source>
        <dbReference type="ARBA" id="ARBA00022884"/>
    </source>
</evidence>
<reference evidence="3" key="1">
    <citation type="submission" date="2021-03" db="EMBL/GenBank/DDBJ databases">
        <title>Draft genome sequence of rust myrtle Austropuccinia psidii MF-1, a brazilian biotype.</title>
        <authorList>
            <person name="Quecine M.C."/>
            <person name="Pachon D.M.R."/>
            <person name="Bonatelli M.L."/>
            <person name="Correr F.H."/>
            <person name="Franceschini L.M."/>
            <person name="Leite T.F."/>
            <person name="Margarido G.R.A."/>
            <person name="Almeida C.A."/>
            <person name="Ferrarezi J.A."/>
            <person name="Labate C.A."/>
        </authorList>
    </citation>
    <scope>NUCLEOTIDE SEQUENCE</scope>
    <source>
        <strain evidence="3">MF-1</strain>
    </source>
</reference>